<keyword evidence="2 4" id="KW-0963">Cytoplasm</keyword>
<protein>
    <recommendedName>
        <fullName evidence="4">Citrate lyase acyl carrier protein</fullName>
    </recommendedName>
    <alternativeName>
        <fullName evidence="4">Citrate lyase gamma chain</fullName>
    </alternativeName>
</protein>
<feature type="modified residue" description="O-(phosphoribosyl dephospho-coenzyme A)serine" evidence="4 5">
    <location>
        <position position="14"/>
    </location>
</feature>
<comment type="caution">
    <text evidence="6">The sequence shown here is derived from an EMBL/GenBank/DDBJ whole genome shotgun (WGS) entry which is preliminary data.</text>
</comment>
<evidence type="ECO:0000256" key="1">
    <source>
        <dbReference type="ARBA" id="ARBA00004496"/>
    </source>
</evidence>
<gene>
    <name evidence="4" type="primary">citD</name>
    <name evidence="6" type="ORF">NM06_13400</name>
</gene>
<name>A0A0A5HXE9_PHOS4</name>
<dbReference type="HAMAP" id="MF_00805">
    <property type="entry name" value="CitD"/>
    <property type="match status" value="1"/>
</dbReference>
<sequence>MEILQRSYAGTLESSDVLVEVSPASSCSIDVEIISSVEKQFEPAIRNVIMSTLEEMGVSAVRLSVNDKGALDCVIRARVQAAIMRAAKGNHCHQLVWGAI</sequence>
<evidence type="ECO:0000256" key="5">
    <source>
        <dbReference type="PIRSR" id="PIRSR002736-50"/>
    </source>
</evidence>
<evidence type="ECO:0000256" key="4">
    <source>
        <dbReference type="HAMAP-Rule" id="MF_00805"/>
    </source>
</evidence>
<proteinExistence type="inferred from homology"/>
<dbReference type="NCBIfam" id="NF009726">
    <property type="entry name" value="PRK13253.1"/>
    <property type="match status" value="1"/>
</dbReference>
<dbReference type="RefSeq" id="WP_038136616.1">
    <property type="nucleotide sequence ID" value="NZ_JAVHXF010000200.1"/>
</dbReference>
<dbReference type="Proteomes" id="UP000030451">
    <property type="component" value="Unassembled WGS sequence"/>
</dbReference>
<comment type="similarity">
    <text evidence="4">Belongs to the CitD family.</text>
</comment>
<organism evidence="6 7">
    <name type="scientific">Photobacterium sp. (strain ATCC 43367)</name>
    <dbReference type="NCBI Taxonomy" id="379097"/>
    <lineage>
        <taxon>Bacteria</taxon>
        <taxon>Pseudomonadati</taxon>
        <taxon>Pseudomonadota</taxon>
        <taxon>Gammaproteobacteria</taxon>
        <taxon>Vibrionales</taxon>
        <taxon>Vibrionaceae</taxon>
        <taxon>Vibrio</taxon>
        <taxon>Vibrio oreintalis group</taxon>
    </lineage>
</organism>
<dbReference type="Pfam" id="PF06857">
    <property type="entry name" value="ACP"/>
    <property type="match status" value="1"/>
</dbReference>
<dbReference type="OrthoDB" id="9798736at2"/>
<comment type="subunit">
    <text evidence="4">Oligomer with a subunit composition of (alpha,beta,gamma)6.</text>
</comment>
<dbReference type="InterPro" id="IPR006495">
    <property type="entry name" value="CitD"/>
</dbReference>
<dbReference type="PIRSF" id="PIRSF002736">
    <property type="entry name" value="Citrt_lyas_gamma"/>
    <property type="match status" value="1"/>
</dbReference>
<dbReference type="NCBIfam" id="TIGR01608">
    <property type="entry name" value="citD"/>
    <property type="match status" value="1"/>
</dbReference>
<evidence type="ECO:0000256" key="3">
    <source>
        <dbReference type="ARBA" id="ARBA00022553"/>
    </source>
</evidence>
<dbReference type="EMBL" id="JRWP01000027">
    <property type="protein sequence ID" value="KGY08164.1"/>
    <property type="molecule type" value="Genomic_DNA"/>
</dbReference>
<dbReference type="InterPro" id="IPR023439">
    <property type="entry name" value="Mal_deCO2ase/Cit_lyase_ACP"/>
</dbReference>
<reference evidence="6 7" key="1">
    <citation type="submission" date="2014-10" db="EMBL/GenBank/DDBJ databases">
        <title>Genome sequencing of Vibrio sinaloensis T08.</title>
        <authorList>
            <person name="Chan K.-G."/>
            <person name="Mohamad N.I."/>
        </authorList>
    </citation>
    <scope>NUCLEOTIDE SEQUENCE [LARGE SCALE GENOMIC DNA]</scope>
    <source>
        <strain evidence="6 7">T08</strain>
    </source>
</reference>
<keyword evidence="3 4" id="KW-0597">Phosphoprotein</keyword>
<comment type="function">
    <text evidence="4">Covalent carrier of the coenzyme of citrate lyase.</text>
</comment>
<accession>A0A0A5HXE9</accession>
<evidence type="ECO:0000256" key="2">
    <source>
        <dbReference type="ARBA" id="ARBA00022490"/>
    </source>
</evidence>
<comment type="subcellular location">
    <subcellularLocation>
        <location evidence="1 4">Cytoplasm</location>
    </subcellularLocation>
</comment>
<dbReference type="STRING" id="379097.SE23_04760"/>
<evidence type="ECO:0000313" key="7">
    <source>
        <dbReference type="Proteomes" id="UP000030451"/>
    </source>
</evidence>
<evidence type="ECO:0000313" key="6">
    <source>
        <dbReference type="EMBL" id="KGY08164.1"/>
    </source>
</evidence>
<dbReference type="GO" id="GO:0005737">
    <property type="term" value="C:cytoplasm"/>
    <property type="evidence" value="ECO:0007669"/>
    <property type="project" value="UniProtKB-SubCell"/>
</dbReference>
<dbReference type="AlphaFoldDB" id="A0A0A5HXE9"/>